<evidence type="ECO:0000256" key="1">
    <source>
        <dbReference type="SAM" id="MobiDB-lite"/>
    </source>
</evidence>
<organism evidence="2 3">
    <name type="scientific">Steinernema carpocapsae</name>
    <name type="common">Entomopathogenic nematode</name>
    <dbReference type="NCBI Taxonomy" id="34508"/>
    <lineage>
        <taxon>Eukaryota</taxon>
        <taxon>Metazoa</taxon>
        <taxon>Ecdysozoa</taxon>
        <taxon>Nematoda</taxon>
        <taxon>Chromadorea</taxon>
        <taxon>Rhabditida</taxon>
        <taxon>Tylenchina</taxon>
        <taxon>Panagrolaimomorpha</taxon>
        <taxon>Strongyloidoidea</taxon>
        <taxon>Steinernematidae</taxon>
        <taxon>Steinernema</taxon>
    </lineage>
</organism>
<keyword evidence="3" id="KW-1185">Reference proteome</keyword>
<proteinExistence type="predicted"/>
<protein>
    <submittedName>
        <fullName evidence="2">Uncharacterized protein</fullName>
    </submittedName>
</protein>
<evidence type="ECO:0000313" key="3">
    <source>
        <dbReference type="Proteomes" id="UP000298663"/>
    </source>
</evidence>
<reference evidence="2 3" key="1">
    <citation type="journal article" date="2015" name="Genome Biol.">
        <title>Comparative genomics of Steinernema reveals deeply conserved gene regulatory networks.</title>
        <authorList>
            <person name="Dillman A.R."/>
            <person name="Macchietto M."/>
            <person name="Porter C.F."/>
            <person name="Rogers A."/>
            <person name="Williams B."/>
            <person name="Antoshechkin I."/>
            <person name="Lee M.M."/>
            <person name="Goodwin Z."/>
            <person name="Lu X."/>
            <person name="Lewis E.E."/>
            <person name="Goodrich-Blair H."/>
            <person name="Stock S.P."/>
            <person name="Adams B.J."/>
            <person name="Sternberg P.W."/>
            <person name="Mortazavi A."/>
        </authorList>
    </citation>
    <scope>NUCLEOTIDE SEQUENCE [LARGE SCALE GENOMIC DNA]</scope>
    <source>
        <strain evidence="2 3">ALL</strain>
    </source>
</reference>
<comment type="caution">
    <text evidence="2">The sequence shown here is derived from an EMBL/GenBank/DDBJ whole genome shotgun (WGS) entry which is preliminary data.</text>
</comment>
<evidence type="ECO:0000313" key="2">
    <source>
        <dbReference type="EMBL" id="TMS33314.1"/>
    </source>
</evidence>
<feature type="compositionally biased region" description="Basic and acidic residues" evidence="1">
    <location>
        <begin position="98"/>
        <end position="114"/>
    </location>
</feature>
<dbReference type="EMBL" id="AZBU02000001">
    <property type="protein sequence ID" value="TMS33314.1"/>
    <property type="molecule type" value="Genomic_DNA"/>
</dbReference>
<name>A0A4U8UK77_STECR</name>
<accession>A0A4U8UK77</accession>
<feature type="region of interest" description="Disordered" evidence="1">
    <location>
        <begin position="140"/>
        <end position="159"/>
    </location>
</feature>
<gene>
    <name evidence="2" type="ORF">L596_001073</name>
</gene>
<sequence length="159" mass="18120">MVLAAGFTLSQCALQRRSERQAPYTNEGRKGKKSACLHVIKGNHVFSLLISFLQDIQFYYGDEEIEPQGLRLNDSRDIAVGRFGDEYDRCLDFRQRKRTAKDESKPETQREEFRRAKRTIHAGKEAESCLEAVQTTEAEMAQESEKRVAGDRCQTVGGE</sequence>
<reference evidence="2 3" key="2">
    <citation type="journal article" date="2019" name="G3 (Bethesda)">
        <title>Hybrid Assembly of the Genome of the Entomopathogenic Nematode Steinernema carpocapsae Identifies the X-Chromosome.</title>
        <authorList>
            <person name="Serra L."/>
            <person name="Macchietto M."/>
            <person name="Macias-Munoz A."/>
            <person name="McGill C.J."/>
            <person name="Rodriguez I.M."/>
            <person name="Rodriguez B."/>
            <person name="Murad R."/>
            <person name="Mortazavi A."/>
        </authorList>
    </citation>
    <scope>NUCLEOTIDE SEQUENCE [LARGE SCALE GENOMIC DNA]</scope>
    <source>
        <strain evidence="2 3">ALL</strain>
    </source>
</reference>
<dbReference type="AlphaFoldDB" id="A0A4U8UK77"/>
<dbReference type="Proteomes" id="UP000298663">
    <property type="component" value="Unassembled WGS sequence"/>
</dbReference>
<feature type="region of interest" description="Disordered" evidence="1">
    <location>
        <begin position="98"/>
        <end position="119"/>
    </location>
</feature>